<dbReference type="EC" id="3.4.21.116" evidence="2"/>
<dbReference type="GO" id="GO:0016787">
    <property type="term" value="F:hydrolase activity"/>
    <property type="evidence" value="ECO:0007669"/>
    <property type="project" value="UniProtKB-KW"/>
</dbReference>
<evidence type="ECO:0000313" key="3">
    <source>
        <dbReference type="Proteomes" id="UP000712157"/>
    </source>
</evidence>
<dbReference type="RefSeq" id="WP_158344495.1">
    <property type="nucleotide sequence ID" value="NZ_JAHQCW010000045.1"/>
</dbReference>
<protein>
    <submittedName>
        <fullName evidence="2">SpoIVB peptidase</fullName>
        <ecNumber evidence="2">3.4.21.116</ecNumber>
    </submittedName>
</protein>
<name>A0A949NIX3_9FIRM</name>
<dbReference type="Pfam" id="PF05580">
    <property type="entry name" value="Peptidase_S55"/>
    <property type="match status" value="1"/>
</dbReference>
<dbReference type="NCBIfam" id="TIGR02860">
    <property type="entry name" value="spore_IV_B"/>
    <property type="match status" value="1"/>
</dbReference>
<dbReference type="Proteomes" id="UP000712157">
    <property type="component" value="Unassembled WGS sequence"/>
</dbReference>
<evidence type="ECO:0000259" key="1">
    <source>
        <dbReference type="PROSITE" id="PS51494"/>
    </source>
</evidence>
<comment type="caution">
    <text evidence="2">The sequence shown here is derived from an EMBL/GenBank/DDBJ whole genome shotgun (WGS) entry which is preliminary data.</text>
</comment>
<dbReference type="InterPro" id="IPR036034">
    <property type="entry name" value="PDZ_sf"/>
</dbReference>
<proteinExistence type="predicted"/>
<dbReference type="SUPFAM" id="SSF50494">
    <property type="entry name" value="Trypsin-like serine proteases"/>
    <property type="match status" value="1"/>
</dbReference>
<dbReference type="EMBL" id="JAHQCW010000045">
    <property type="protein sequence ID" value="MBU9738945.1"/>
    <property type="molecule type" value="Genomic_DNA"/>
</dbReference>
<dbReference type="PROSITE" id="PS51494">
    <property type="entry name" value="SPOIVB"/>
    <property type="match status" value="1"/>
</dbReference>
<dbReference type="InterPro" id="IPR014219">
    <property type="entry name" value="SpoIVB"/>
</dbReference>
<dbReference type="Gene3D" id="2.30.42.10">
    <property type="match status" value="1"/>
</dbReference>
<evidence type="ECO:0000313" key="2">
    <source>
        <dbReference type="EMBL" id="MBU9738945.1"/>
    </source>
</evidence>
<organism evidence="2 3">
    <name type="scientific">Diplocloster agilis</name>
    <dbReference type="NCBI Taxonomy" id="2850323"/>
    <lineage>
        <taxon>Bacteria</taxon>
        <taxon>Bacillati</taxon>
        <taxon>Bacillota</taxon>
        <taxon>Clostridia</taxon>
        <taxon>Lachnospirales</taxon>
        <taxon>Lachnospiraceae</taxon>
        <taxon>Diplocloster</taxon>
    </lineage>
</organism>
<dbReference type="InterPro" id="IPR009003">
    <property type="entry name" value="Peptidase_S1_PA"/>
</dbReference>
<dbReference type="SUPFAM" id="SSF50156">
    <property type="entry name" value="PDZ domain-like"/>
    <property type="match status" value="1"/>
</dbReference>
<feature type="domain" description="Peptidase S55" evidence="1">
    <location>
        <begin position="177"/>
        <end position="406"/>
    </location>
</feature>
<sequence length="406" mass="44651">MSKKASYRRILILCTIFGILLLGIFGYLRIRNAVPDEIKLVAESNESNIPKDQLHLNKDYPISFGDGSSGQDTVKCKLFGLIDLKDVKVSVVKDQKLIPGGTPIGIYMETKGVLIIGTGTVTGMDGLNYEPAYHLVKTGDYIEAVNAEPIYNKTDLIEKVNQYGNEEVILNIRRNEEEIQLKVKPVMTAPEEYRLGIWVRDNTQGIGTLTFIDENGRFGALGHGITDVDTSTLMEMDDGKLYETKILSIIKGEKGSPGEMTGFIDYNDANVRGQIKDNTEAGIFGIANDALKQEVAAEPMDICMKQDIELGPATIRCCASGEVKEYQVEIKEVNMTGDDVNKGIVLEITDPELLNLTGGIIQGMSGSPIIQNNKIIGAVTHVFIQDSSRGFGIFIENMLQMESENQ</sequence>
<gene>
    <name evidence="2" type="primary">spoIVB</name>
    <name evidence="2" type="ORF">KTH89_20625</name>
</gene>
<keyword evidence="3" id="KW-1185">Reference proteome</keyword>
<dbReference type="AlphaFoldDB" id="A0A949NIX3"/>
<keyword evidence="2" id="KW-0378">Hydrolase</keyword>
<dbReference type="InterPro" id="IPR008763">
    <property type="entry name" value="Peptidase_S55"/>
</dbReference>
<reference evidence="2" key="1">
    <citation type="submission" date="2021-06" db="EMBL/GenBank/DDBJ databases">
        <title>Description of novel taxa of the family Lachnospiraceae.</title>
        <authorList>
            <person name="Chaplin A.V."/>
            <person name="Sokolova S.R."/>
            <person name="Pikina A.P."/>
            <person name="Korzhanova M."/>
            <person name="Belova V."/>
            <person name="Korostin D."/>
            <person name="Efimov B.A."/>
        </authorList>
    </citation>
    <scope>NUCLEOTIDE SEQUENCE</scope>
    <source>
        <strain evidence="2">ASD5720</strain>
    </source>
</reference>
<accession>A0A949NIX3</accession>